<dbReference type="RefSeq" id="WP_064302649.1">
    <property type="nucleotide sequence ID" value="NZ_LUCV01000014.1"/>
</dbReference>
<proteinExistence type="predicted"/>
<dbReference type="EMBL" id="LUCV01000014">
    <property type="protein sequence ID" value="OAI93047.1"/>
    <property type="molecule type" value="Genomic_DNA"/>
</dbReference>
<sequence>MTNPCRRHFQRVTAAQAAAATAPEQTMEGATQYELHLAQLHQDRQRLSAIQSREGKGKLKVELLPAYEPYVAGVIEAGHGAQDEVLTTVMIWRFDAANWAGGLDVAAYVLQHGLKMPDRFERSTGCIVAEEIAEAALRAQKTGETFPIEILTRTAELTAEEDMPDEARAKLMLALGKATLTDLDEANPGQPGQVQAGVDLLRRAIELHDNCGGKKDLERAERLLKKLAGNAG</sequence>
<accession>A0A177SPW9</accession>
<name>A0A177SPW9_PSEPU</name>
<evidence type="ECO:0000313" key="1">
    <source>
        <dbReference type="EMBL" id="OAI93047.1"/>
    </source>
</evidence>
<dbReference type="Proteomes" id="UP000077752">
    <property type="component" value="Unassembled WGS sequence"/>
</dbReference>
<organism evidence="1 2">
    <name type="scientific">Pseudomonas putida</name>
    <name type="common">Arthrobacter siderocapsulatus</name>
    <dbReference type="NCBI Taxonomy" id="303"/>
    <lineage>
        <taxon>Bacteria</taxon>
        <taxon>Pseudomonadati</taxon>
        <taxon>Pseudomonadota</taxon>
        <taxon>Gammaproteobacteria</taxon>
        <taxon>Pseudomonadales</taxon>
        <taxon>Pseudomonadaceae</taxon>
        <taxon>Pseudomonas</taxon>
    </lineage>
</organism>
<dbReference type="GO" id="GO:0003677">
    <property type="term" value="F:DNA binding"/>
    <property type="evidence" value="ECO:0007669"/>
    <property type="project" value="InterPro"/>
</dbReference>
<dbReference type="InterPro" id="IPR010270">
    <property type="entry name" value="Phage_P2_GpM"/>
</dbReference>
<dbReference type="Pfam" id="PF05944">
    <property type="entry name" value="Phage_term_smal"/>
    <property type="match status" value="1"/>
</dbReference>
<gene>
    <name evidence="1" type="ORF">AYO28_16225</name>
</gene>
<dbReference type="AlphaFoldDB" id="A0A177SPW9"/>
<protein>
    <submittedName>
        <fullName evidence="1">Terminase</fullName>
    </submittedName>
</protein>
<evidence type="ECO:0000313" key="2">
    <source>
        <dbReference type="Proteomes" id="UP000077752"/>
    </source>
</evidence>
<comment type="caution">
    <text evidence="1">The sequence shown here is derived from an EMBL/GenBank/DDBJ whole genome shotgun (WGS) entry which is preliminary data.</text>
</comment>
<dbReference type="GO" id="GO:0004519">
    <property type="term" value="F:endonuclease activity"/>
    <property type="evidence" value="ECO:0007669"/>
    <property type="project" value="InterPro"/>
</dbReference>
<reference evidence="1 2" key="1">
    <citation type="submission" date="2016-03" db="EMBL/GenBank/DDBJ databases">
        <title>Draft Genome Assembly of Pseudomonas putida strain CBF10-2.</title>
        <authorList>
            <person name="Iyer R.S."/>
            <person name="Damania A."/>
        </authorList>
    </citation>
    <scope>NUCLEOTIDE SEQUENCE [LARGE SCALE GENOMIC DNA]</scope>
    <source>
        <strain evidence="1 2">CBF10-2</strain>
    </source>
</reference>